<keyword evidence="2" id="KW-0812">Transmembrane</keyword>
<keyword evidence="2" id="KW-0472">Membrane</keyword>
<evidence type="ECO:0000256" key="1">
    <source>
        <dbReference type="SAM" id="MobiDB-lite"/>
    </source>
</evidence>
<evidence type="ECO:0000256" key="2">
    <source>
        <dbReference type="SAM" id="Phobius"/>
    </source>
</evidence>
<feature type="transmembrane region" description="Helical" evidence="2">
    <location>
        <begin position="20"/>
        <end position="37"/>
    </location>
</feature>
<sequence length="264" mass="29929">MEMGIGSTIPIRYILEKVEGFLHLGFAVVSCGYAAWLKKAAIRFANNMSCSDTSIPKTTKVRRSSIRDLRGLLYIELARRVEELSTQSSDTLVNEDAVYLEVVKPVKGRVYGLGSQGSYRHIISSGEASSSRSPAYGPYEFEELQRDHRRLQELLLKEQMERRDSDRVNQDRLQHMEALLMQQFGFRPSIPPPPPPPPPASDHSGDRDDLWRGVYVVHTQHLVDHRSMSIAHHQSPLGPQSPSQSTHLVDHHPGYWTNSRRVLP</sequence>
<organism evidence="3 4">
    <name type="scientific">Stephania japonica</name>
    <dbReference type="NCBI Taxonomy" id="461633"/>
    <lineage>
        <taxon>Eukaryota</taxon>
        <taxon>Viridiplantae</taxon>
        <taxon>Streptophyta</taxon>
        <taxon>Embryophyta</taxon>
        <taxon>Tracheophyta</taxon>
        <taxon>Spermatophyta</taxon>
        <taxon>Magnoliopsida</taxon>
        <taxon>Ranunculales</taxon>
        <taxon>Menispermaceae</taxon>
        <taxon>Menispermoideae</taxon>
        <taxon>Cissampelideae</taxon>
        <taxon>Stephania</taxon>
    </lineage>
</organism>
<evidence type="ECO:0000313" key="4">
    <source>
        <dbReference type="Proteomes" id="UP001417504"/>
    </source>
</evidence>
<gene>
    <name evidence="3" type="ORF">Sjap_026030</name>
</gene>
<dbReference type="Proteomes" id="UP001417504">
    <property type="component" value="Unassembled WGS sequence"/>
</dbReference>
<feature type="region of interest" description="Disordered" evidence="1">
    <location>
        <begin position="230"/>
        <end position="264"/>
    </location>
</feature>
<reference evidence="3 4" key="1">
    <citation type="submission" date="2024-01" db="EMBL/GenBank/DDBJ databases">
        <title>Genome assemblies of Stephania.</title>
        <authorList>
            <person name="Yang L."/>
        </authorList>
    </citation>
    <scope>NUCLEOTIDE SEQUENCE [LARGE SCALE GENOMIC DNA]</scope>
    <source>
        <strain evidence="3">QJT</strain>
        <tissue evidence="3">Leaf</tissue>
    </source>
</reference>
<dbReference type="AlphaFoldDB" id="A0AAP0HG50"/>
<feature type="region of interest" description="Disordered" evidence="1">
    <location>
        <begin position="185"/>
        <end position="208"/>
    </location>
</feature>
<protein>
    <submittedName>
        <fullName evidence="3">Uncharacterized protein</fullName>
    </submittedName>
</protein>
<keyword evidence="4" id="KW-1185">Reference proteome</keyword>
<name>A0AAP0HG50_9MAGN</name>
<comment type="caution">
    <text evidence="3">The sequence shown here is derived from an EMBL/GenBank/DDBJ whole genome shotgun (WGS) entry which is preliminary data.</text>
</comment>
<keyword evidence="2" id="KW-1133">Transmembrane helix</keyword>
<dbReference type="EMBL" id="JBBNAE010000011">
    <property type="protein sequence ID" value="KAK9085619.1"/>
    <property type="molecule type" value="Genomic_DNA"/>
</dbReference>
<feature type="compositionally biased region" description="Pro residues" evidence="1">
    <location>
        <begin position="189"/>
        <end position="200"/>
    </location>
</feature>
<evidence type="ECO:0000313" key="3">
    <source>
        <dbReference type="EMBL" id="KAK9085619.1"/>
    </source>
</evidence>
<proteinExistence type="predicted"/>
<feature type="compositionally biased region" description="Low complexity" evidence="1">
    <location>
        <begin position="234"/>
        <end position="245"/>
    </location>
</feature>
<accession>A0AAP0HG50</accession>